<evidence type="ECO:0000256" key="3">
    <source>
        <dbReference type="ARBA" id="ARBA00002185"/>
    </source>
</evidence>
<evidence type="ECO:0000256" key="4">
    <source>
        <dbReference type="ARBA" id="ARBA00004744"/>
    </source>
</evidence>
<name>A0A8J3T8Y4_9ACTN</name>
<protein>
    <recommendedName>
        <fullName evidence="7 12">Coproporphyrinogen III oxidase</fullName>
        <ecNumber evidence="6 12">1.3.3.15</ecNumber>
    </recommendedName>
</protein>
<dbReference type="InterPro" id="IPR004572">
    <property type="entry name" value="Protoporphyrinogen_oxidase"/>
</dbReference>
<evidence type="ECO:0000256" key="5">
    <source>
        <dbReference type="ARBA" id="ARBA00008310"/>
    </source>
</evidence>
<organism evidence="14 15">
    <name type="scientific">Planosporangium mesophilum</name>
    <dbReference type="NCBI Taxonomy" id="689768"/>
    <lineage>
        <taxon>Bacteria</taxon>
        <taxon>Bacillati</taxon>
        <taxon>Actinomycetota</taxon>
        <taxon>Actinomycetes</taxon>
        <taxon>Micromonosporales</taxon>
        <taxon>Micromonosporaceae</taxon>
        <taxon>Planosporangium</taxon>
    </lineage>
</organism>
<dbReference type="NCBIfam" id="TIGR00562">
    <property type="entry name" value="proto_IX_ox"/>
    <property type="match status" value="1"/>
</dbReference>
<keyword evidence="15" id="KW-1185">Reference proteome</keyword>
<dbReference type="GO" id="GO:0005737">
    <property type="term" value="C:cytoplasm"/>
    <property type="evidence" value="ECO:0007669"/>
    <property type="project" value="UniProtKB-SubCell"/>
</dbReference>
<dbReference type="EC" id="1.3.3.15" evidence="6 12"/>
<accession>A0A8J3T8Y4</accession>
<dbReference type="InterPro" id="IPR036188">
    <property type="entry name" value="FAD/NAD-bd_sf"/>
</dbReference>
<evidence type="ECO:0000256" key="11">
    <source>
        <dbReference type="ARBA" id="ARBA00023133"/>
    </source>
</evidence>
<sequence>MRIVVVGGGISGLAAAYRLVEQGAEVVLVEQSGRLGGKLHTVELAGGPVDLGAEAFALRDPAGRPSAAVELAGAVGLADEVVYPAIGRAALAVGGRLRPMPAGTLMGVPGDPAALDGVAAVADRDRDAGRPLLGPDEDVAVGALVRARFGDEVADRLVDPMLGGVYAGRADGLSLATTMPGLAATCRREHTLTGAVRAALADRPANSGPIFGTILGGVGRLVARVVDRLDGADIRLGLPVRAITPAGTGWRVTVGSTREPETIDADAVILATPAAPAARLLGEIESGAGARVGVLDYASVALVTLALPEFELPQLSGLLVPASEGYAIKAATFFDRKWAHLGRPGVTLVRTSLGRYGDERVLQRDDDGLIGLARADLGALLGRPLPEPIEARVQRWGGALPQYAPGHLDRVAAARSVLPATVALAGAAYDGVGIPACVRSGQTAADRVLEGLKS</sequence>
<dbReference type="UniPathway" id="UPA00252"/>
<comment type="similarity">
    <text evidence="5 12">Belongs to the protoporphyrinogen/coproporphyrinogen oxidase family. Coproporphyrinogen III oxidase subfamily.</text>
</comment>
<dbReference type="Gene3D" id="3.50.50.60">
    <property type="entry name" value="FAD/NAD(P)-binding domain"/>
    <property type="match status" value="1"/>
</dbReference>
<dbReference type="SUPFAM" id="SSF54373">
    <property type="entry name" value="FAD-linked reductases, C-terminal domain"/>
    <property type="match status" value="1"/>
</dbReference>
<evidence type="ECO:0000256" key="6">
    <source>
        <dbReference type="ARBA" id="ARBA00012402"/>
    </source>
</evidence>
<comment type="function">
    <text evidence="3 12">Involved in coproporphyrin-dependent heme b biosynthesis. Catalyzes the oxidation of coproporphyrinogen III to coproporphyrin III.</text>
</comment>
<evidence type="ECO:0000256" key="10">
    <source>
        <dbReference type="ARBA" id="ARBA00023002"/>
    </source>
</evidence>
<evidence type="ECO:0000256" key="8">
    <source>
        <dbReference type="ARBA" id="ARBA00022630"/>
    </source>
</evidence>
<comment type="cofactor">
    <cofactor evidence="2 12">
        <name>FAD</name>
        <dbReference type="ChEBI" id="CHEBI:57692"/>
    </cofactor>
</comment>
<comment type="catalytic activity">
    <reaction evidence="1">
        <text>coproporphyrinogen III + 3 O2 = coproporphyrin III + 3 H2O2</text>
        <dbReference type="Rhea" id="RHEA:43436"/>
        <dbReference type="ChEBI" id="CHEBI:15379"/>
        <dbReference type="ChEBI" id="CHEBI:16240"/>
        <dbReference type="ChEBI" id="CHEBI:57309"/>
        <dbReference type="ChEBI" id="CHEBI:131725"/>
        <dbReference type="EC" id="1.3.3.15"/>
    </reaction>
    <physiologicalReaction direction="left-to-right" evidence="1">
        <dbReference type="Rhea" id="RHEA:43437"/>
    </physiologicalReaction>
</comment>
<reference evidence="14" key="1">
    <citation type="submission" date="2021-01" db="EMBL/GenBank/DDBJ databases">
        <title>Whole genome shotgun sequence of Planosporangium mesophilum NBRC 109066.</title>
        <authorList>
            <person name="Komaki H."/>
            <person name="Tamura T."/>
        </authorList>
    </citation>
    <scope>NUCLEOTIDE SEQUENCE</scope>
    <source>
        <strain evidence="14">NBRC 109066</strain>
    </source>
</reference>
<keyword evidence="12" id="KW-0963">Cytoplasm</keyword>
<keyword evidence="10 12" id="KW-0560">Oxidoreductase</keyword>
<comment type="caution">
    <text evidence="14">The sequence shown here is derived from an EMBL/GenBank/DDBJ whole genome shotgun (WGS) entry which is preliminary data.</text>
</comment>
<dbReference type="Proteomes" id="UP000599074">
    <property type="component" value="Unassembled WGS sequence"/>
</dbReference>
<dbReference type="GO" id="GO:0006783">
    <property type="term" value="P:heme biosynthetic process"/>
    <property type="evidence" value="ECO:0007669"/>
    <property type="project" value="UniProtKB-UniRule"/>
</dbReference>
<keyword evidence="8 12" id="KW-0285">Flavoprotein</keyword>
<evidence type="ECO:0000256" key="7">
    <source>
        <dbReference type="ARBA" id="ARBA00019046"/>
    </source>
</evidence>
<evidence type="ECO:0000313" key="14">
    <source>
        <dbReference type="EMBL" id="GII20474.1"/>
    </source>
</evidence>
<keyword evidence="9 12" id="KW-0274">FAD</keyword>
<dbReference type="SUPFAM" id="SSF51905">
    <property type="entry name" value="FAD/NAD(P)-binding domain"/>
    <property type="match status" value="1"/>
</dbReference>
<dbReference type="Gene3D" id="3.90.660.20">
    <property type="entry name" value="Protoporphyrinogen oxidase, mitochondrial, domain 2"/>
    <property type="match status" value="1"/>
</dbReference>
<evidence type="ECO:0000256" key="12">
    <source>
        <dbReference type="RuleBase" id="RU364052"/>
    </source>
</evidence>
<comment type="pathway">
    <text evidence="4 12">Porphyrin-containing compound metabolism; protoheme biosynthesis.</text>
</comment>
<gene>
    <name evidence="14" type="primary">hemY</name>
    <name evidence="14" type="ORF">Pme01_00710</name>
</gene>
<evidence type="ECO:0000256" key="1">
    <source>
        <dbReference type="ARBA" id="ARBA00001755"/>
    </source>
</evidence>
<dbReference type="AlphaFoldDB" id="A0A8J3T8Y4"/>
<dbReference type="PANTHER" id="PTHR42923:SF3">
    <property type="entry name" value="PROTOPORPHYRINOGEN OXIDASE"/>
    <property type="match status" value="1"/>
</dbReference>
<keyword evidence="11 12" id="KW-0350">Heme biosynthesis</keyword>
<dbReference type="Pfam" id="PF01593">
    <property type="entry name" value="Amino_oxidase"/>
    <property type="match status" value="1"/>
</dbReference>
<dbReference type="EMBL" id="BOON01000001">
    <property type="protein sequence ID" value="GII20474.1"/>
    <property type="molecule type" value="Genomic_DNA"/>
</dbReference>
<evidence type="ECO:0000259" key="13">
    <source>
        <dbReference type="Pfam" id="PF01593"/>
    </source>
</evidence>
<evidence type="ECO:0000256" key="9">
    <source>
        <dbReference type="ARBA" id="ARBA00022827"/>
    </source>
</evidence>
<dbReference type="Gene3D" id="1.10.3110.10">
    <property type="entry name" value="protoporphyrinogen ix oxidase, domain 3"/>
    <property type="match status" value="1"/>
</dbReference>
<feature type="domain" description="Amine oxidase" evidence="13">
    <location>
        <begin position="10"/>
        <end position="449"/>
    </location>
</feature>
<evidence type="ECO:0000313" key="15">
    <source>
        <dbReference type="Proteomes" id="UP000599074"/>
    </source>
</evidence>
<dbReference type="InterPro" id="IPR050464">
    <property type="entry name" value="Zeta_carotene_desat/Oxidored"/>
</dbReference>
<dbReference type="GO" id="GO:0004729">
    <property type="term" value="F:oxygen-dependent protoporphyrinogen oxidase activity"/>
    <property type="evidence" value="ECO:0007669"/>
    <property type="project" value="UniProtKB-UniRule"/>
</dbReference>
<dbReference type="InterPro" id="IPR002937">
    <property type="entry name" value="Amino_oxidase"/>
</dbReference>
<evidence type="ECO:0000256" key="2">
    <source>
        <dbReference type="ARBA" id="ARBA00001974"/>
    </source>
</evidence>
<dbReference type="PANTHER" id="PTHR42923">
    <property type="entry name" value="PROTOPORPHYRINOGEN OXIDASE"/>
    <property type="match status" value="1"/>
</dbReference>
<comment type="subcellular location">
    <subcellularLocation>
        <location evidence="12">Cytoplasm</location>
    </subcellularLocation>
</comment>
<proteinExistence type="inferred from homology"/>
<dbReference type="RefSeq" id="WP_168113221.1">
    <property type="nucleotide sequence ID" value="NZ_BOON01000001.1"/>
</dbReference>